<feature type="compositionally biased region" description="Polar residues" evidence="1">
    <location>
        <begin position="243"/>
        <end position="252"/>
    </location>
</feature>
<dbReference type="EMBL" id="JAKWBI020000545">
    <property type="protein sequence ID" value="KAJ2893966.1"/>
    <property type="molecule type" value="Genomic_DNA"/>
</dbReference>
<proteinExistence type="predicted"/>
<comment type="caution">
    <text evidence="2">The sequence shown here is derived from an EMBL/GenBank/DDBJ whole genome shotgun (WGS) entry which is preliminary data.</text>
</comment>
<protein>
    <submittedName>
        <fullName evidence="2">Uncharacterized protein</fullName>
    </submittedName>
</protein>
<feature type="region of interest" description="Disordered" evidence="1">
    <location>
        <begin position="1"/>
        <end position="35"/>
    </location>
</feature>
<feature type="compositionally biased region" description="Polar residues" evidence="1">
    <location>
        <begin position="69"/>
        <end position="89"/>
    </location>
</feature>
<dbReference type="AlphaFoldDB" id="A0AAD5RID8"/>
<evidence type="ECO:0000313" key="3">
    <source>
        <dbReference type="Proteomes" id="UP001201980"/>
    </source>
</evidence>
<feature type="region of interest" description="Disordered" evidence="1">
    <location>
        <begin position="159"/>
        <end position="307"/>
    </location>
</feature>
<name>A0AAD5RID8_9PEZI</name>
<feature type="compositionally biased region" description="Basic and acidic residues" evidence="1">
    <location>
        <begin position="1"/>
        <end position="12"/>
    </location>
</feature>
<feature type="compositionally biased region" description="Polar residues" evidence="1">
    <location>
        <begin position="208"/>
        <end position="220"/>
    </location>
</feature>
<accession>A0AAD5RID8</accession>
<evidence type="ECO:0000313" key="2">
    <source>
        <dbReference type="EMBL" id="KAJ2893966.1"/>
    </source>
</evidence>
<gene>
    <name evidence="2" type="ORF">MKZ38_008052</name>
</gene>
<feature type="region of interest" description="Disordered" evidence="1">
    <location>
        <begin position="65"/>
        <end position="133"/>
    </location>
</feature>
<organism evidence="2 3">
    <name type="scientific">Zalerion maritima</name>
    <dbReference type="NCBI Taxonomy" id="339359"/>
    <lineage>
        <taxon>Eukaryota</taxon>
        <taxon>Fungi</taxon>
        <taxon>Dikarya</taxon>
        <taxon>Ascomycota</taxon>
        <taxon>Pezizomycotina</taxon>
        <taxon>Sordariomycetes</taxon>
        <taxon>Lulworthiomycetidae</taxon>
        <taxon>Lulworthiales</taxon>
        <taxon>Lulworthiaceae</taxon>
        <taxon>Zalerion</taxon>
    </lineage>
</organism>
<reference evidence="2" key="1">
    <citation type="submission" date="2022-07" db="EMBL/GenBank/DDBJ databases">
        <title>Draft genome sequence of Zalerion maritima ATCC 34329, a (micro)plastics degrading marine fungus.</title>
        <authorList>
            <person name="Paco A."/>
            <person name="Goncalves M.F.M."/>
            <person name="Rocha-Santos T.A.P."/>
            <person name="Alves A."/>
        </authorList>
    </citation>
    <scope>NUCLEOTIDE SEQUENCE</scope>
    <source>
        <strain evidence="2">ATCC 34329</strain>
    </source>
</reference>
<sequence length="307" mass="33246">MSVPNGHRDNTNGHHRRHRRSRHAPHDHQYVGHNPLGYNPGDGYWTSVQYMTVSPLVVGDHENAEVEQDNQPSFSPAPSRQSSGDSWSQHAEPGSPVRSPPLQPGSFGSGQRSSAPAYQTGDNSGSSPGANQYTTAASLNSAIENVGAWDPSSASARHLNGEFDSLHPQSDGPSPLYPPYPTLETGGLITYANASREGEIYESEGYTPESNTIASETGTEGWNGGLEGQVLAESATGHESLDSEQTAQNNSGRTRRRMRRMRQEATQSFVRNPDRYANPPDAQNVPEELRPYQHGGSSQHGSGHRRG</sequence>
<evidence type="ECO:0000256" key="1">
    <source>
        <dbReference type="SAM" id="MobiDB-lite"/>
    </source>
</evidence>
<dbReference type="Proteomes" id="UP001201980">
    <property type="component" value="Unassembled WGS sequence"/>
</dbReference>
<keyword evidence="3" id="KW-1185">Reference proteome</keyword>
<feature type="compositionally biased region" description="Polar residues" evidence="1">
    <location>
        <begin position="109"/>
        <end position="133"/>
    </location>
</feature>
<feature type="compositionally biased region" description="Basic residues" evidence="1">
    <location>
        <begin position="13"/>
        <end position="23"/>
    </location>
</feature>